<feature type="domain" description="Rieske" evidence="7">
    <location>
        <begin position="56"/>
        <end position="163"/>
    </location>
</feature>
<evidence type="ECO:0000313" key="9">
    <source>
        <dbReference type="Proteomes" id="UP000050342"/>
    </source>
</evidence>
<keyword evidence="4" id="KW-0560">Oxidoreductase</keyword>
<feature type="non-terminal residue" evidence="8">
    <location>
        <position position="292"/>
    </location>
</feature>
<keyword evidence="5" id="KW-0408">Iron</keyword>
<dbReference type="Proteomes" id="UP000050342">
    <property type="component" value="Unassembled WGS sequence"/>
</dbReference>
<dbReference type="InterPro" id="IPR001663">
    <property type="entry name" value="Rng_hydr_dOase-A"/>
</dbReference>
<dbReference type="PANTHER" id="PTHR43756:SF5">
    <property type="entry name" value="CHOLINE MONOOXYGENASE, CHLOROPLASTIC"/>
    <property type="match status" value="1"/>
</dbReference>
<dbReference type="SUPFAM" id="SSF55961">
    <property type="entry name" value="Bet v1-like"/>
    <property type="match status" value="1"/>
</dbReference>
<dbReference type="EMBL" id="LLWH01000088">
    <property type="protein sequence ID" value="KQB54366.1"/>
    <property type="molecule type" value="Genomic_DNA"/>
</dbReference>
<evidence type="ECO:0000313" key="8">
    <source>
        <dbReference type="EMBL" id="KQB54366.1"/>
    </source>
</evidence>
<dbReference type="CDD" id="cd03469">
    <property type="entry name" value="Rieske_RO_Alpha_N"/>
    <property type="match status" value="1"/>
</dbReference>
<dbReference type="Pfam" id="PF00848">
    <property type="entry name" value="Ring_hydroxyl_A"/>
    <property type="match status" value="1"/>
</dbReference>
<dbReference type="PANTHER" id="PTHR43756">
    <property type="entry name" value="CHOLINE MONOOXYGENASE, CHLOROPLASTIC"/>
    <property type="match status" value="1"/>
</dbReference>
<evidence type="ECO:0000256" key="6">
    <source>
        <dbReference type="ARBA" id="ARBA00023014"/>
    </source>
</evidence>
<dbReference type="Gene3D" id="2.102.10.10">
    <property type="entry name" value="Rieske [2Fe-2S] iron-sulphur domain"/>
    <property type="match status" value="1"/>
</dbReference>
<dbReference type="Gene3D" id="3.90.380.10">
    <property type="entry name" value="Naphthalene 1,2-dioxygenase Alpha Subunit, Chain A, domain 1"/>
    <property type="match status" value="1"/>
</dbReference>
<dbReference type="InterPro" id="IPR036922">
    <property type="entry name" value="Rieske_2Fe-2S_sf"/>
</dbReference>
<keyword evidence="9" id="KW-1185">Reference proteome</keyword>
<dbReference type="OrthoDB" id="9769355at2"/>
<sequence length="292" mass="32942">MDVTATLSLGDPLAPARKATAEMLHNRERTFSLPQPFYNDERLFDIDMQEIFQKEWLIAGMTCEIPAKGNFLTLQVGKNPIIVIRGAEGQVHAFHNVCRHRGSRLCTTEKGKVAKLVCHYHQWTYELDGRLLFAGTEMGADFDMKQYGLKPVNVKTAGGYIFISLAENPPAIDEFLTTLTHYMEPYDMENTKVAIQTTLVEKANWKLVLENNRECYHCNASHPELLKSLLEWDDVTDPRADQAFKDHVAASAAAWDAEKIPYAHASFGLRNRIVRMPLLKGTVSMTLDGKQG</sequence>
<dbReference type="PRINTS" id="PR00090">
    <property type="entry name" value="RNGDIOXGNASE"/>
</dbReference>
<dbReference type="AlphaFoldDB" id="A0A0Q0XUY2"/>
<name>A0A0Q0XUY2_9PSED</name>
<evidence type="ECO:0000256" key="5">
    <source>
        <dbReference type="ARBA" id="ARBA00023004"/>
    </source>
</evidence>
<evidence type="ECO:0000256" key="2">
    <source>
        <dbReference type="ARBA" id="ARBA00022714"/>
    </source>
</evidence>
<comment type="cofactor">
    <cofactor evidence="1">
        <name>Fe cation</name>
        <dbReference type="ChEBI" id="CHEBI:24875"/>
    </cofactor>
</comment>
<comment type="caution">
    <text evidence="8">The sequence shown here is derived from an EMBL/GenBank/DDBJ whole genome shotgun (WGS) entry which is preliminary data.</text>
</comment>
<protein>
    <submittedName>
        <fullName evidence="8">Rieske (2Fe-2S) protein</fullName>
    </submittedName>
</protein>
<dbReference type="InterPro" id="IPR015879">
    <property type="entry name" value="Ring_hydroxy_dOase_asu_C_dom"/>
</dbReference>
<dbReference type="RefSeq" id="WP_055102217.1">
    <property type="nucleotide sequence ID" value="NZ_LLWH01000088.1"/>
</dbReference>
<reference evidence="8 9" key="1">
    <citation type="submission" date="2015-10" db="EMBL/GenBank/DDBJ databases">
        <title>Pseudomonas helleri sp. nov. and Pseudomonas weihenstephanensis sp. nov., isolated from raw cows milk.</title>
        <authorList>
            <person name="Von Neubeck M."/>
            <person name="Huptas C."/>
            <person name="Wenning M."/>
            <person name="Scherer S."/>
        </authorList>
    </citation>
    <scope>NUCLEOTIDE SEQUENCE [LARGE SCALE GENOMIC DNA]</scope>
    <source>
        <strain evidence="8 9">BSTT44</strain>
    </source>
</reference>
<dbReference type="STRING" id="1563157.AQS70_22070"/>
<keyword evidence="2" id="KW-0001">2Fe-2S</keyword>
<proteinExistence type="predicted"/>
<accession>A0A0Q0XUY2</accession>
<dbReference type="PROSITE" id="PS51296">
    <property type="entry name" value="RIESKE"/>
    <property type="match status" value="1"/>
</dbReference>
<evidence type="ECO:0000256" key="3">
    <source>
        <dbReference type="ARBA" id="ARBA00022723"/>
    </source>
</evidence>
<dbReference type="GO" id="GO:0051537">
    <property type="term" value="F:2 iron, 2 sulfur cluster binding"/>
    <property type="evidence" value="ECO:0007669"/>
    <property type="project" value="UniProtKB-KW"/>
</dbReference>
<gene>
    <name evidence="8" type="ORF">AQS70_22070</name>
</gene>
<dbReference type="InterPro" id="IPR017941">
    <property type="entry name" value="Rieske_2Fe-2S"/>
</dbReference>
<evidence type="ECO:0000259" key="7">
    <source>
        <dbReference type="PROSITE" id="PS51296"/>
    </source>
</evidence>
<organism evidence="8 9">
    <name type="scientific">Pseudomonas endophytica</name>
    <dbReference type="NCBI Taxonomy" id="1563157"/>
    <lineage>
        <taxon>Bacteria</taxon>
        <taxon>Pseudomonadati</taxon>
        <taxon>Pseudomonadota</taxon>
        <taxon>Gammaproteobacteria</taxon>
        <taxon>Pseudomonadales</taxon>
        <taxon>Pseudomonadaceae</taxon>
        <taxon>Pseudomonas</taxon>
    </lineage>
</organism>
<keyword evidence="3" id="KW-0479">Metal-binding</keyword>
<dbReference type="SUPFAM" id="SSF50022">
    <property type="entry name" value="ISP domain"/>
    <property type="match status" value="1"/>
</dbReference>
<dbReference type="Pfam" id="PF00355">
    <property type="entry name" value="Rieske"/>
    <property type="match status" value="1"/>
</dbReference>
<evidence type="ECO:0000256" key="1">
    <source>
        <dbReference type="ARBA" id="ARBA00001962"/>
    </source>
</evidence>
<keyword evidence="6" id="KW-0411">Iron-sulfur</keyword>
<evidence type="ECO:0000256" key="4">
    <source>
        <dbReference type="ARBA" id="ARBA00023002"/>
    </source>
</evidence>
<dbReference type="GO" id="GO:0016491">
    <property type="term" value="F:oxidoreductase activity"/>
    <property type="evidence" value="ECO:0007669"/>
    <property type="project" value="UniProtKB-KW"/>
</dbReference>
<dbReference type="GO" id="GO:0005506">
    <property type="term" value="F:iron ion binding"/>
    <property type="evidence" value="ECO:0007669"/>
    <property type="project" value="InterPro"/>
</dbReference>